<dbReference type="PIRSF" id="PIRSF017209">
    <property type="entry name" value="Memb_At2g17000_prd"/>
    <property type="match status" value="1"/>
</dbReference>
<evidence type="ECO:0000256" key="9">
    <source>
        <dbReference type="PIRNR" id="PIRNR017209"/>
    </source>
</evidence>
<dbReference type="AlphaFoldDB" id="A0A6J0NZY1"/>
<dbReference type="SUPFAM" id="SSF50182">
    <property type="entry name" value="Sm-like ribonucleoproteins"/>
    <property type="match status" value="1"/>
</dbReference>
<dbReference type="InterPro" id="IPR016688">
    <property type="entry name" value="MscS-like_plants/fungi"/>
</dbReference>
<evidence type="ECO:0000313" key="14">
    <source>
        <dbReference type="Proteomes" id="UP000504610"/>
    </source>
</evidence>
<dbReference type="Pfam" id="PF25886">
    <property type="entry name" value="Msy1"/>
    <property type="match status" value="1"/>
</dbReference>
<dbReference type="Pfam" id="PF00924">
    <property type="entry name" value="MS_channel_2nd"/>
    <property type="match status" value="1"/>
</dbReference>
<proteinExistence type="inferred from homology"/>
<evidence type="ECO:0000256" key="3">
    <source>
        <dbReference type="ARBA" id="ARBA00022448"/>
    </source>
</evidence>
<dbReference type="Proteomes" id="UP000504610">
    <property type="component" value="Chromosome 7"/>
</dbReference>
<dbReference type="GeneID" id="108860861"/>
<feature type="compositionally biased region" description="Basic and acidic residues" evidence="10">
    <location>
        <begin position="48"/>
        <end position="57"/>
    </location>
</feature>
<evidence type="ECO:0000256" key="11">
    <source>
        <dbReference type="SAM" id="Phobius"/>
    </source>
</evidence>
<feature type="domain" description="Mechanosensitive ion channel MscS" evidence="12">
    <location>
        <begin position="564"/>
        <end position="627"/>
    </location>
</feature>
<keyword evidence="4 11" id="KW-0812">Transmembrane</keyword>
<evidence type="ECO:0000256" key="4">
    <source>
        <dbReference type="ARBA" id="ARBA00022692"/>
    </source>
</evidence>
<comment type="subcellular location">
    <subcellularLocation>
        <location evidence="1">Endomembrane system</location>
        <topology evidence="1">Multi-pass membrane protein</topology>
    </subcellularLocation>
    <subcellularLocation>
        <location evidence="9">Membrane</location>
    </subcellularLocation>
</comment>
<feature type="domain" description="Mechanosensitive ion channel protein Msy1/2-like transmembrane" evidence="13">
    <location>
        <begin position="179"/>
        <end position="319"/>
    </location>
</feature>
<protein>
    <recommendedName>
        <fullName evidence="9">Mechanosensitive ion channel protein</fullName>
    </recommendedName>
</protein>
<feature type="transmembrane region" description="Helical" evidence="11">
    <location>
        <begin position="520"/>
        <end position="540"/>
    </location>
</feature>
<dbReference type="InterPro" id="IPR006685">
    <property type="entry name" value="MscS_channel_2nd"/>
</dbReference>
<evidence type="ECO:0000256" key="2">
    <source>
        <dbReference type="ARBA" id="ARBA00008017"/>
    </source>
</evidence>
<keyword evidence="7 9" id="KW-0472">Membrane</keyword>
<keyword evidence="14" id="KW-1185">Reference proteome</keyword>
<feature type="transmembrane region" description="Helical" evidence="11">
    <location>
        <begin position="290"/>
        <end position="312"/>
    </location>
</feature>
<evidence type="ECO:0000256" key="8">
    <source>
        <dbReference type="ARBA" id="ARBA00023303"/>
    </source>
</evidence>
<feature type="transmembrane region" description="Helical" evidence="11">
    <location>
        <begin position="552"/>
        <end position="575"/>
    </location>
</feature>
<feature type="transmembrane region" description="Helical" evidence="11">
    <location>
        <begin position="173"/>
        <end position="193"/>
    </location>
</feature>
<dbReference type="Gene3D" id="2.30.30.60">
    <property type="match status" value="1"/>
</dbReference>
<dbReference type="OrthoDB" id="544685at2759"/>
<evidence type="ECO:0000256" key="10">
    <source>
        <dbReference type="SAM" id="MobiDB-lite"/>
    </source>
</evidence>
<keyword evidence="5 11" id="KW-1133">Transmembrane helix</keyword>
<evidence type="ECO:0000256" key="6">
    <source>
        <dbReference type="ARBA" id="ARBA00023065"/>
    </source>
</evidence>
<accession>A0A6J0NZY1</accession>
<name>A0A6J0NZY1_RAPSA</name>
<dbReference type="KEGG" id="rsz:108860861"/>
<dbReference type="InterPro" id="IPR058650">
    <property type="entry name" value="Msy1/2-like"/>
</dbReference>
<dbReference type="PANTHER" id="PTHR31618">
    <property type="entry name" value="MECHANOSENSITIVE ION CHANNEL PROTEIN 5"/>
    <property type="match status" value="1"/>
</dbReference>
<keyword evidence="6" id="KW-0406">Ion transport</keyword>
<dbReference type="GO" id="GO:0050982">
    <property type="term" value="P:detection of mechanical stimulus"/>
    <property type="evidence" value="ECO:0007669"/>
    <property type="project" value="TreeGrafter"/>
</dbReference>
<keyword evidence="3" id="KW-0813">Transport</keyword>
<sequence length="738" mass="83791">MSNRIANVSVERDLEMSERRANNEGEVVINLSEASKDPTASPSSKVPSRPESDKVTAKPDPLSIHKPPKVPSSNTEGLTRRKSLSRSVYSKSNSRFGQQQSHRYDRTIVEENGGTLRDQFAASSFGRASPNNRSNRNVCSTALSKVAEEETDENEEIYKKVKLHRVKRSGMKLLPLLEFLLFVAILCALVVSLTYDTVKEHSIWGLEVWKWCVLVMVTFSGMFVTNWFMHLVVFIIERNYLLRKKVLYFVHGLKKNVQVFIWFSLNLLAWVFLFEDDDKHSRKTKRFLDFITWTIVSLLIGSILFLAKTFALKVLASKFNVRNFFERIQESVFHQYILQTLSGPPFIEEAEKVGREPSTGHISFTSTKSGTVKEKKVVLDMGKVHKMKQEKVSAWTMRVLIEAVGASGLSTISNTLDECSNEKEKTDKEITNEMEAVAAAYDIFNNVAHPNHNYIEEDDLLRFMIKEEVDLVLPLIDGGESGKITRNAFTEWVVNIYTSRKALGHSLNDTKTAVRQVDKLITGVLSVVTFVIWLILLDIATTKFLVVLSSQFVGLAFMIGSTCKNIFESFVFVFVMHPYDVGDRCVIDGVALLVEEIDLLTTVFLKLDNEKVFYPNATLISKPISNFYRSPDMGDSILFSIAFSTPAAKIATLKEKVAEYLVQNPQSWYPEPMLMVKAIENVNKLNLNLLVTHTMNFQMFGEKNLRRTGLIIALKQILEEMEIDYTLLPQDVHLTGHK</sequence>
<dbReference type="InterPro" id="IPR010920">
    <property type="entry name" value="LSM_dom_sf"/>
</dbReference>
<dbReference type="GO" id="GO:0008381">
    <property type="term" value="F:mechanosensitive monoatomic ion channel activity"/>
    <property type="evidence" value="ECO:0007669"/>
    <property type="project" value="TreeGrafter"/>
</dbReference>
<dbReference type="PANTHER" id="PTHR31618:SF17">
    <property type="entry name" value="MECHANOSENSITIVE ION CHANNEL PROTEIN 9"/>
    <property type="match status" value="1"/>
</dbReference>
<evidence type="ECO:0000259" key="12">
    <source>
        <dbReference type="Pfam" id="PF00924"/>
    </source>
</evidence>
<feature type="transmembrane region" description="Helical" evidence="11">
    <location>
        <begin position="257"/>
        <end position="274"/>
    </location>
</feature>
<feature type="compositionally biased region" description="Polar residues" evidence="10">
    <location>
        <begin position="85"/>
        <end position="101"/>
    </location>
</feature>
<evidence type="ECO:0000259" key="13">
    <source>
        <dbReference type="Pfam" id="PF25886"/>
    </source>
</evidence>
<dbReference type="RefSeq" id="XP_018490214.1">
    <property type="nucleotide sequence ID" value="XM_018634712.2"/>
</dbReference>
<reference evidence="15" key="2">
    <citation type="submission" date="2025-08" db="UniProtKB">
        <authorList>
            <consortium name="RefSeq"/>
        </authorList>
    </citation>
    <scope>IDENTIFICATION</scope>
    <source>
        <tissue evidence="15">Leaf</tissue>
    </source>
</reference>
<feature type="transmembrane region" description="Helical" evidence="11">
    <location>
        <begin position="213"/>
        <end position="236"/>
    </location>
</feature>
<dbReference type="GO" id="GO:0005886">
    <property type="term" value="C:plasma membrane"/>
    <property type="evidence" value="ECO:0007669"/>
    <property type="project" value="UniProtKB-UniRule"/>
</dbReference>
<evidence type="ECO:0000313" key="15">
    <source>
        <dbReference type="RefSeq" id="XP_018490214.1"/>
    </source>
</evidence>
<dbReference type="InterPro" id="IPR023408">
    <property type="entry name" value="MscS_beta-dom_sf"/>
</dbReference>
<feature type="region of interest" description="Disordered" evidence="10">
    <location>
        <begin position="1"/>
        <end position="105"/>
    </location>
</feature>
<gene>
    <name evidence="15" type="primary">LOC108860861</name>
</gene>
<dbReference type="GO" id="GO:0006820">
    <property type="term" value="P:monoatomic anion transport"/>
    <property type="evidence" value="ECO:0007669"/>
    <property type="project" value="TreeGrafter"/>
</dbReference>
<keyword evidence="8" id="KW-0407">Ion channel</keyword>
<evidence type="ECO:0000256" key="7">
    <source>
        <dbReference type="ARBA" id="ARBA00023136"/>
    </source>
</evidence>
<comment type="similarity">
    <text evidence="2 9">Belongs to the MscS (TC 1.A.23) family.</text>
</comment>
<dbReference type="FunFam" id="2.30.30.60:FF:000003">
    <property type="entry name" value="Predicted mechanosensitive ion channel"/>
    <property type="match status" value="1"/>
</dbReference>
<evidence type="ECO:0000256" key="5">
    <source>
        <dbReference type="ARBA" id="ARBA00022989"/>
    </source>
</evidence>
<organism evidence="14 15">
    <name type="scientific">Raphanus sativus</name>
    <name type="common">Radish</name>
    <name type="synonym">Raphanus raphanistrum var. sativus</name>
    <dbReference type="NCBI Taxonomy" id="3726"/>
    <lineage>
        <taxon>Eukaryota</taxon>
        <taxon>Viridiplantae</taxon>
        <taxon>Streptophyta</taxon>
        <taxon>Embryophyta</taxon>
        <taxon>Tracheophyta</taxon>
        <taxon>Spermatophyta</taxon>
        <taxon>Magnoliopsida</taxon>
        <taxon>eudicotyledons</taxon>
        <taxon>Gunneridae</taxon>
        <taxon>Pentapetalae</taxon>
        <taxon>rosids</taxon>
        <taxon>malvids</taxon>
        <taxon>Brassicales</taxon>
        <taxon>Brassicaceae</taxon>
        <taxon>Brassiceae</taxon>
        <taxon>Raphanus</taxon>
    </lineage>
</organism>
<feature type="compositionally biased region" description="Basic and acidic residues" evidence="10">
    <location>
        <begin position="10"/>
        <end position="23"/>
    </location>
</feature>
<reference evidence="14" key="1">
    <citation type="journal article" date="2019" name="Database">
        <title>The radish genome database (RadishGD): an integrated information resource for radish genomics.</title>
        <authorList>
            <person name="Yu H.J."/>
            <person name="Baek S."/>
            <person name="Lee Y.J."/>
            <person name="Cho A."/>
            <person name="Mun J.H."/>
        </authorList>
    </citation>
    <scope>NUCLEOTIDE SEQUENCE [LARGE SCALE GENOMIC DNA]</scope>
    <source>
        <strain evidence="14">cv. WK10039</strain>
    </source>
</reference>
<evidence type="ECO:0000256" key="1">
    <source>
        <dbReference type="ARBA" id="ARBA00004127"/>
    </source>
</evidence>